<dbReference type="InterPro" id="IPR050275">
    <property type="entry name" value="PGM_Phosphatase"/>
</dbReference>
<organism evidence="1 2">
    <name type="scientific">Rathayibacter rathayi</name>
    <name type="common">Corynebacterium rathayi</name>
    <dbReference type="NCBI Taxonomy" id="33887"/>
    <lineage>
        <taxon>Bacteria</taxon>
        <taxon>Bacillati</taxon>
        <taxon>Actinomycetota</taxon>
        <taxon>Actinomycetes</taxon>
        <taxon>Micrococcales</taxon>
        <taxon>Microbacteriaceae</taxon>
        <taxon>Rathayibacter</taxon>
    </lineage>
</organism>
<gene>
    <name evidence="1" type="ORF">C5C40_09755</name>
</gene>
<comment type="caution">
    <text evidence="1">The sequence shown here is derived from an EMBL/GenBank/DDBJ whole genome shotgun (WGS) entry which is preliminary data.</text>
</comment>
<protein>
    <submittedName>
        <fullName evidence="1">Histidine phosphatase family protein</fullName>
    </submittedName>
</protein>
<dbReference type="PANTHER" id="PTHR48100">
    <property type="entry name" value="BROAD-SPECIFICITY PHOSPHATASE YOR283W-RELATED"/>
    <property type="match status" value="1"/>
</dbReference>
<reference evidence="1 2" key="1">
    <citation type="submission" date="2018-02" db="EMBL/GenBank/DDBJ databases">
        <title>Bacteriophage NCPPB3778 and a type I-E CRISPR drive the evolution of the US Biological Select Agent, Rathayibacter toxicus.</title>
        <authorList>
            <person name="Davis E.W.II."/>
            <person name="Tabima J.F."/>
            <person name="Weisberg A.J."/>
            <person name="Lopes L.D."/>
            <person name="Wiseman M.S."/>
            <person name="Wiseman M.S."/>
            <person name="Pupko T."/>
            <person name="Belcher M.S."/>
            <person name="Sechler A.J."/>
            <person name="Tancos M.A."/>
            <person name="Schroeder B.K."/>
            <person name="Murray T.D."/>
            <person name="Luster D.G."/>
            <person name="Schneider W.L."/>
            <person name="Rogers E."/>
            <person name="Andreote F.D."/>
            <person name="Grunwald N.J."/>
            <person name="Putnam M.L."/>
            <person name="Chang J.H."/>
        </authorList>
    </citation>
    <scope>NUCLEOTIDE SEQUENCE [LARGE SCALE GENOMIC DNA]</scope>
    <source>
        <strain evidence="1 2">AY1D6</strain>
    </source>
</reference>
<dbReference type="Pfam" id="PF00300">
    <property type="entry name" value="His_Phos_1"/>
    <property type="match status" value="1"/>
</dbReference>
<name>A0ABX5ACW0_RATRA</name>
<dbReference type="InterPro" id="IPR013078">
    <property type="entry name" value="His_Pase_superF_clade-1"/>
</dbReference>
<dbReference type="EMBL" id="PSVT01000019">
    <property type="protein sequence ID" value="PPH76035.1"/>
    <property type="molecule type" value="Genomic_DNA"/>
</dbReference>
<dbReference type="Gene3D" id="3.40.50.1240">
    <property type="entry name" value="Phosphoglycerate mutase-like"/>
    <property type="match status" value="1"/>
</dbReference>
<dbReference type="SUPFAM" id="SSF53254">
    <property type="entry name" value="Phosphoglycerate mutase-like"/>
    <property type="match status" value="1"/>
</dbReference>
<dbReference type="SMART" id="SM00855">
    <property type="entry name" value="PGAM"/>
    <property type="match status" value="1"/>
</dbReference>
<evidence type="ECO:0000313" key="2">
    <source>
        <dbReference type="Proteomes" id="UP000239698"/>
    </source>
</evidence>
<proteinExistence type="predicted"/>
<dbReference type="InterPro" id="IPR029033">
    <property type="entry name" value="His_PPase_superfam"/>
</dbReference>
<dbReference type="RefSeq" id="WP_104259940.1">
    <property type="nucleotide sequence ID" value="NZ_PSUF01000022.1"/>
</dbReference>
<dbReference type="Proteomes" id="UP000239698">
    <property type="component" value="Unassembled WGS sequence"/>
</dbReference>
<dbReference type="CDD" id="cd07067">
    <property type="entry name" value="HP_PGM_like"/>
    <property type="match status" value="1"/>
</dbReference>
<dbReference type="PANTHER" id="PTHR48100:SF58">
    <property type="entry name" value="PE-PGRS FAMILY PROTEIN PE_PGRS11"/>
    <property type="match status" value="1"/>
</dbReference>
<accession>A0ABX5ACW0</accession>
<sequence>MRLLLIRHGQTPSNVAGLLDTRIPGPGLTELGRSQAAVLPAQLAGEGIGALFVSTLLRTHETAAPLAAALDLEPIERAGIREVAAAGLEMRGDEVAVREYLGTVFRWAGGETSIRLAGGETGVEFAARYDAVVAEAESLGHGVVALISHGAAIRCWAGLRSLDLDSRFITEHLLENTGVVVLEGSGDAWSLVSWQGEPVGGVGATAPSGPAGETTA</sequence>
<dbReference type="InterPro" id="IPR001345">
    <property type="entry name" value="PG/BPGM_mutase_AS"/>
</dbReference>
<dbReference type="PROSITE" id="PS00175">
    <property type="entry name" value="PG_MUTASE"/>
    <property type="match status" value="1"/>
</dbReference>
<keyword evidence="2" id="KW-1185">Reference proteome</keyword>
<evidence type="ECO:0000313" key="1">
    <source>
        <dbReference type="EMBL" id="PPH76035.1"/>
    </source>
</evidence>